<evidence type="ECO:0000256" key="1">
    <source>
        <dbReference type="SAM" id="MobiDB-lite"/>
    </source>
</evidence>
<feature type="compositionally biased region" description="Basic and acidic residues" evidence="1">
    <location>
        <begin position="35"/>
        <end position="44"/>
    </location>
</feature>
<protein>
    <submittedName>
        <fullName evidence="2">Uncharacterized protein</fullName>
    </submittedName>
</protein>
<gene>
    <name evidence="2" type="ORF">CDQ92_07755</name>
</gene>
<evidence type="ECO:0000313" key="3">
    <source>
        <dbReference type="Proteomes" id="UP000197361"/>
    </source>
</evidence>
<evidence type="ECO:0000313" key="2">
    <source>
        <dbReference type="EMBL" id="OWQ96981.1"/>
    </source>
</evidence>
<comment type="caution">
    <text evidence="2">The sequence shown here is derived from an EMBL/GenBank/DDBJ whole genome shotgun (WGS) entry which is preliminary data.</text>
</comment>
<reference evidence="2 3" key="1">
    <citation type="journal article" date="2010" name="Int. J. Syst. Evol. Microbiol.">
        <title>Sphingopyxis bauzanensis sp. nov., a psychrophilic bacterium isolated from soil.</title>
        <authorList>
            <person name="Zhang D.C."/>
            <person name="Liu H.C."/>
            <person name="Xin Y.H."/>
            <person name="Zhou Y.G."/>
            <person name="Schinner F."/>
            <person name="Margesin R."/>
        </authorList>
    </citation>
    <scope>NUCLEOTIDE SEQUENCE [LARGE SCALE GENOMIC DNA]</scope>
    <source>
        <strain evidence="2 3">DSM 22271</strain>
    </source>
</reference>
<organism evidence="2 3">
    <name type="scientific">Sphingopyxis bauzanensis</name>
    <dbReference type="NCBI Taxonomy" id="651663"/>
    <lineage>
        <taxon>Bacteria</taxon>
        <taxon>Pseudomonadati</taxon>
        <taxon>Pseudomonadota</taxon>
        <taxon>Alphaproteobacteria</taxon>
        <taxon>Sphingomonadales</taxon>
        <taxon>Sphingomonadaceae</taxon>
        <taxon>Sphingopyxis</taxon>
    </lineage>
</organism>
<dbReference type="RefSeq" id="WP_088440836.1">
    <property type="nucleotide sequence ID" value="NZ_BMMC01000003.1"/>
</dbReference>
<name>A0A246JV78_9SPHN</name>
<accession>A0A246JV78</accession>
<dbReference type="AlphaFoldDB" id="A0A246JV78"/>
<dbReference type="Proteomes" id="UP000197361">
    <property type="component" value="Unassembled WGS sequence"/>
</dbReference>
<dbReference type="EMBL" id="NISK01000002">
    <property type="protein sequence ID" value="OWQ96981.1"/>
    <property type="molecule type" value="Genomic_DNA"/>
</dbReference>
<proteinExistence type="predicted"/>
<keyword evidence="3" id="KW-1185">Reference proteome</keyword>
<feature type="region of interest" description="Disordered" evidence="1">
    <location>
        <begin position="35"/>
        <end position="55"/>
    </location>
</feature>
<sequence>MVVSGWKLAPASRDFLVDIFPPRWPDLVADHVTLDAQATRRDPPPPRPGAEVIGHADDGEGLEVLVVAIDGCPDRPDGSLFHITWSLDRARGRKPVESNQLLARSTWRPLRVPIAINLMPTRF</sequence>
<dbReference type="OrthoDB" id="7510933at2"/>